<name>A0A4R5PLA3_9HYPH</name>
<dbReference type="EMBL" id="SMSI01000001">
    <property type="protein sequence ID" value="TDH37702.1"/>
    <property type="molecule type" value="Genomic_DNA"/>
</dbReference>
<evidence type="ECO:0000313" key="8">
    <source>
        <dbReference type="Proteomes" id="UP000295131"/>
    </source>
</evidence>
<protein>
    <submittedName>
        <fullName evidence="7">DUF1232 domain-containing protein</fullName>
    </submittedName>
</protein>
<gene>
    <name evidence="7" type="ORF">E2A64_00715</name>
</gene>
<keyword evidence="3" id="KW-1133">Transmembrane helix</keyword>
<keyword evidence="4" id="KW-0472">Membrane</keyword>
<feature type="region of interest" description="Disordered" evidence="5">
    <location>
        <begin position="1"/>
        <end position="24"/>
    </location>
</feature>
<evidence type="ECO:0000256" key="4">
    <source>
        <dbReference type="ARBA" id="ARBA00023136"/>
    </source>
</evidence>
<dbReference type="AlphaFoldDB" id="A0A4R5PLA3"/>
<proteinExistence type="predicted"/>
<evidence type="ECO:0000256" key="1">
    <source>
        <dbReference type="ARBA" id="ARBA00004127"/>
    </source>
</evidence>
<evidence type="ECO:0000256" key="5">
    <source>
        <dbReference type="SAM" id="MobiDB-lite"/>
    </source>
</evidence>
<dbReference type="Proteomes" id="UP000295131">
    <property type="component" value="Unassembled WGS sequence"/>
</dbReference>
<dbReference type="Pfam" id="PF06803">
    <property type="entry name" value="DUF1232"/>
    <property type="match status" value="1"/>
</dbReference>
<evidence type="ECO:0000256" key="2">
    <source>
        <dbReference type="ARBA" id="ARBA00022692"/>
    </source>
</evidence>
<feature type="domain" description="DUF1232" evidence="6">
    <location>
        <begin position="64"/>
        <end position="99"/>
    </location>
</feature>
<keyword evidence="2" id="KW-0812">Transmembrane</keyword>
<dbReference type="RefSeq" id="WP_133282540.1">
    <property type="nucleotide sequence ID" value="NZ_SMSI01000001.1"/>
</dbReference>
<comment type="subcellular location">
    <subcellularLocation>
        <location evidence="1">Endomembrane system</location>
        <topology evidence="1">Multi-pass membrane protein</topology>
    </subcellularLocation>
</comment>
<evidence type="ECO:0000256" key="3">
    <source>
        <dbReference type="ARBA" id="ARBA00022989"/>
    </source>
</evidence>
<comment type="caution">
    <text evidence="7">The sequence shown here is derived from an EMBL/GenBank/DDBJ whole genome shotgun (WGS) entry which is preliminary data.</text>
</comment>
<keyword evidence="8" id="KW-1185">Reference proteome</keyword>
<dbReference type="GO" id="GO:0012505">
    <property type="term" value="C:endomembrane system"/>
    <property type="evidence" value="ECO:0007669"/>
    <property type="project" value="UniProtKB-SubCell"/>
</dbReference>
<organism evidence="7 8">
    <name type="scientific">Pseudohoeflea suaedae</name>
    <dbReference type="NCBI Taxonomy" id="877384"/>
    <lineage>
        <taxon>Bacteria</taxon>
        <taxon>Pseudomonadati</taxon>
        <taxon>Pseudomonadota</taxon>
        <taxon>Alphaproteobacteria</taxon>
        <taxon>Hyphomicrobiales</taxon>
        <taxon>Rhizobiaceae</taxon>
        <taxon>Pseudohoeflea</taxon>
    </lineage>
</organism>
<dbReference type="OrthoDB" id="9813247at2"/>
<accession>A0A4R5PLA3</accession>
<sequence length="134" mass="14324">MPALDGEILQPGDKPDPAPDPADEKSVLDGFWATFGKAAKRIPFAEDVVASYYCAFDPQTPSRVKAILIAALAYFVFPLDAVPDMLALVGFGDDIAVLTVAISSIRSHITDAHREAAKAAIRRMGEGQSPLKAR</sequence>
<evidence type="ECO:0000313" key="7">
    <source>
        <dbReference type="EMBL" id="TDH37702.1"/>
    </source>
</evidence>
<dbReference type="InterPro" id="IPR010652">
    <property type="entry name" value="DUF1232"/>
</dbReference>
<evidence type="ECO:0000259" key="6">
    <source>
        <dbReference type="Pfam" id="PF06803"/>
    </source>
</evidence>
<reference evidence="7 8" key="1">
    <citation type="journal article" date="2013" name="Int. J. Syst. Evol. Microbiol.">
        <title>Hoeflea suaedae sp. nov., an endophytic bacterium isolated from the root of the halophyte Suaeda maritima.</title>
        <authorList>
            <person name="Chung E.J."/>
            <person name="Park J.A."/>
            <person name="Pramanik P."/>
            <person name="Bibi F."/>
            <person name="Jeon C.O."/>
            <person name="Chung Y.R."/>
        </authorList>
    </citation>
    <scope>NUCLEOTIDE SEQUENCE [LARGE SCALE GENOMIC DNA]</scope>
    <source>
        <strain evidence="7 8">YC6898</strain>
    </source>
</reference>
<feature type="compositionally biased region" description="Basic and acidic residues" evidence="5">
    <location>
        <begin position="13"/>
        <end position="24"/>
    </location>
</feature>